<evidence type="ECO:0000313" key="3">
    <source>
        <dbReference type="Proteomes" id="UP000076404"/>
    </source>
</evidence>
<accession>A0A143BGU6</accession>
<dbReference type="EMBL" id="CP011454">
    <property type="protein sequence ID" value="AMW04266.1"/>
    <property type="molecule type" value="Genomic_DNA"/>
</dbReference>
<reference evidence="2 3" key="2">
    <citation type="journal article" date="2016" name="Environ. Microbiol. Rep.">
        <title>Metagenomic evidence for the presence of phototrophic Gemmatimonadetes bacteria in diverse environments.</title>
        <authorList>
            <person name="Zeng Y."/>
            <person name="Baumbach J."/>
            <person name="Barbosa E.G."/>
            <person name="Azevedo V."/>
            <person name="Zhang C."/>
            <person name="Koblizek M."/>
        </authorList>
    </citation>
    <scope>NUCLEOTIDE SEQUENCE [LARGE SCALE GENOMIC DNA]</scope>
    <source>
        <strain evidence="2 3">AP64</strain>
    </source>
</reference>
<keyword evidence="1" id="KW-0472">Membrane</keyword>
<gene>
    <name evidence="2" type="ORF">GEMMAAP_04260</name>
</gene>
<proteinExistence type="predicted"/>
<name>A0A143BGU6_9BACT</name>
<reference evidence="2 3" key="1">
    <citation type="journal article" date="2014" name="Proc. Natl. Acad. Sci. U.S.A.">
        <title>Functional type 2 photosynthetic reaction centers found in the rare bacterial phylum Gemmatimonadetes.</title>
        <authorList>
            <person name="Zeng Y."/>
            <person name="Feng F."/>
            <person name="Medova H."/>
            <person name="Dean J."/>
            <person name="Koblizek M."/>
        </authorList>
    </citation>
    <scope>NUCLEOTIDE SEQUENCE [LARGE SCALE GENOMIC DNA]</scope>
    <source>
        <strain evidence="2 3">AP64</strain>
    </source>
</reference>
<organism evidence="2 3">
    <name type="scientific">Gemmatimonas phototrophica</name>
    <dbReference type="NCBI Taxonomy" id="1379270"/>
    <lineage>
        <taxon>Bacteria</taxon>
        <taxon>Pseudomonadati</taxon>
        <taxon>Gemmatimonadota</taxon>
        <taxon>Gemmatimonadia</taxon>
        <taxon>Gemmatimonadales</taxon>
        <taxon>Gemmatimonadaceae</taxon>
        <taxon>Gemmatimonas</taxon>
    </lineage>
</organism>
<sequence length="146" mass="15646">MLAPLAVSLLAGCYSYRPLANTSVPARTDLRLYFTADGARSLRDAAGFELRQLDGVAVRTLADSAVVVRPSTVLTVDGNELPWRRGELVVPWRTVERSQQRTMDKRRTRGFAAVMGAVFTGVVYFALKSISGGSGATLQSGGGVPE</sequence>
<feature type="transmembrane region" description="Helical" evidence="1">
    <location>
        <begin position="110"/>
        <end position="127"/>
    </location>
</feature>
<protein>
    <submittedName>
        <fullName evidence="2">Uncharacterized protein</fullName>
    </submittedName>
</protein>
<evidence type="ECO:0000313" key="2">
    <source>
        <dbReference type="EMBL" id="AMW04266.1"/>
    </source>
</evidence>
<dbReference type="AlphaFoldDB" id="A0A143BGU6"/>
<dbReference type="Proteomes" id="UP000076404">
    <property type="component" value="Chromosome"/>
</dbReference>
<dbReference type="KEGG" id="gph:GEMMAAP_04260"/>
<keyword evidence="1" id="KW-1133">Transmembrane helix</keyword>
<keyword evidence="3" id="KW-1185">Reference proteome</keyword>
<evidence type="ECO:0000256" key="1">
    <source>
        <dbReference type="SAM" id="Phobius"/>
    </source>
</evidence>
<keyword evidence="1" id="KW-0812">Transmembrane</keyword>